<evidence type="ECO:0000313" key="2">
    <source>
        <dbReference type="Proteomes" id="UP000828048"/>
    </source>
</evidence>
<dbReference type="Proteomes" id="UP000828048">
    <property type="component" value="Chromosome 5"/>
</dbReference>
<dbReference type="EMBL" id="CM037155">
    <property type="protein sequence ID" value="KAH7846834.1"/>
    <property type="molecule type" value="Genomic_DNA"/>
</dbReference>
<sequence>MSLISATIFIGILLSAAAEIRNTRWLWRRSKTSPFQWLLYFPLAKPEAAVAVVEAKLLVLGLVQVGLVKRIN</sequence>
<gene>
    <name evidence="1" type="ORF">Vadar_018675</name>
</gene>
<comment type="caution">
    <text evidence="1">The sequence shown here is derived from an EMBL/GenBank/DDBJ whole genome shotgun (WGS) entry which is preliminary data.</text>
</comment>
<protein>
    <submittedName>
        <fullName evidence="1">Uncharacterized protein</fullName>
    </submittedName>
</protein>
<accession>A0ACB7XZY4</accession>
<keyword evidence="2" id="KW-1185">Reference proteome</keyword>
<organism evidence="1 2">
    <name type="scientific">Vaccinium darrowii</name>
    <dbReference type="NCBI Taxonomy" id="229202"/>
    <lineage>
        <taxon>Eukaryota</taxon>
        <taxon>Viridiplantae</taxon>
        <taxon>Streptophyta</taxon>
        <taxon>Embryophyta</taxon>
        <taxon>Tracheophyta</taxon>
        <taxon>Spermatophyta</taxon>
        <taxon>Magnoliopsida</taxon>
        <taxon>eudicotyledons</taxon>
        <taxon>Gunneridae</taxon>
        <taxon>Pentapetalae</taxon>
        <taxon>asterids</taxon>
        <taxon>Ericales</taxon>
        <taxon>Ericaceae</taxon>
        <taxon>Vaccinioideae</taxon>
        <taxon>Vaccinieae</taxon>
        <taxon>Vaccinium</taxon>
    </lineage>
</organism>
<name>A0ACB7XZY4_9ERIC</name>
<evidence type="ECO:0000313" key="1">
    <source>
        <dbReference type="EMBL" id="KAH7846834.1"/>
    </source>
</evidence>
<reference evidence="1 2" key="1">
    <citation type="journal article" date="2021" name="Hortic Res">
        <title>High-quality reference genome and annotation aids understanding of berry development for evergreen blueberry (Vaccinium darrowii).</title>
        <authorList>
            <person name="Yu J."/>
            <person name="Hulse-Kemp A.M."/>
            <person name="Babiker E."/>
            <person name="Staton M."/>
        </authorList>
    </citation>
    <scope>NUCLEOTIDE SEQUENCE [LARGE SCALE GENOMIC DNA]</scope>
    <source>
        <strain evidence="2">cv. NJ 8807/NJ 8810</strain>
        <tissue evidence="1">Young leaf</tissue>
    </source>
</reference>
<proteinExistence type="predicted"/>